<keyword evidence="3" id="KW-1185">Reference proteome</keyword>
<evidence type="ECO:0000259" key="1">
    <source>
        <dbReference type="Pfam" id="PF04606"/>
    </source>
</evidence>
<dbReference type="EMBL" id="WSSB01000014">
    <property type="protein sequence ID" value="MXR37997.1"/>
    <property type="molecule type" value="Genomic_DNA"/>
</dbReference>
<reference evidence="2 3" key="1">
    <citation type="submission" date="2019-12" db="EMBL/GenBank/DDBJ databases">
        <title>Neisseriaceae gen. nov. sp. Genome sequencing and assembly.</title>
        <authorList>
            <person name="Liu Z."/>
            <person name="Li A."/>
        </authorList>
    </citation>
    <scope>NUCLEOTIDE SEQUENCE [LARGE SCALE GENOMIC DNA]</scope>
    <source>
        <strain evidence="2 3">B2N2-7</strain>
    </source>
</reference>
<comment type="caution">
    <text evidence="2">The sequence shown here is derived from an EMBL/GenBank/DDBJ whole genome shotgun (WGS) entry which is preliminary data.</text>
</comment>
<gene>
    <name evidence="2" type="ORF">GQF02_13540</name>
</gene>
<dbReference type="RefSeq" id="WP_160797852.1">
    <property type="nucleotide sequence ID" value="NZ_WSSB01000014.1"/>
</dbReference>
<proteinExistence type="predicted"/>
<organism evidence="2 3">
    <name type="scientific">Craterilacuibacter sinensis</name>
    <dbReference type="NCBI Taxonomy" id="2686017"/>
    <lineage>
        <taxon>Bacteria</taxon>
        <taxon>Pseudomonadati</taxon>
        <taxon>Pseudomonadota</taxon>
        <taxon>Betaproteobacteria</taxon>
        <taxon>Neisseriales</taxon>
        <taxon>Neisseriaceae</taxon>
        <taxon>Craterilacuibacter</taxon>
    </lineage>
</organism>
<dbReference type="Pfam" id="PF04606">
    <property type="entry name" value="Ogr_Delta"/>
    <property type="match status" value="1"/>
</dbReference>
<name>A0A845BN13_9NEIS</name>
<accession>A0A845BN13</accession>
<evidence type="ECO:0000313" key="3">
    <source>
        <dbReference type="Proteomes" id="UP000467214"/>
    </source>
</evidence>
<sequence length="92" mass="10237">MPSICTSCGEIANTRWSRRLSISLIERYYQCTDPVCGHTFKAIEESIETISPSSIAEPIQRLPQSSRAKLAAIRIAMLRDKGDEQIPLALDS</sequence>
<protein>
    <submittedName>
        <fullName evidence="2">Transcriptional regulator</fullName>
    </submittedName>
</protein>
<feature type="domain" description="Zinc finger Ogr/Delta-type" evidence="1">
    <location>
        <begin position="5"/>
        <end position="49"/>
    </location>
</feature>
<dbReference type="InterPro" id="IPR007684">
    <property type="entry name" value="Znf_Ogr/Delta"/>
</dbReference>
<dbReference type="AlphaFoldDB" id="A0A845BN13"/>
<evidence type="ECO:0000313" key="2">
    <source>
        <dbReference type="EMBL" id="MXR37997.1"/>
    </source>
</evidence>
<dbReference type="Proteomes" id="UP000467214">
    <property type="component" value="Unassembled WGS sequence"/>
</dbReference>